<proteinExistence type="predicted"/>
<dbReference type="EMBL" id="UYJE01005784">
    <property type="protein sequence ID" value="VDI40356.1"/>
    <property type="molecule type" value="Genomic_DNA"/>
</dbReference>
<sequence>MYKVKTRDPQFCRENGEEIEENGGDRRNPYLKYDGTSNDFNIGTLSDMPLKTKTMEDIENWKEKDNQQNVSKNTQSQSIHDGSSGSSGVIDIESTKTDPEVTERKHCHDGILCEGRRGRFNAKMESDIPRVKPINKENVKKWFKKGLKPNVTKNPKLSLFRSGFSGTCGVIDMIDTIDRPGTANANSKYVRKGTYVNGGGINKPGERLPKAGAYAEAGVGEANAQWSIFDAEARGPNARAHAGATVSGVSAMATAGVGTASANAGPIGIQVGLQLDTGISIGFDGIEIKIFGIGFSIGPKTSISFLGNEVSVDFV</sequence>
<evidence type="ECO:0000256" key="1">
    <source>
        <dbReference type="SAM" id="MobiDB-lite"/>
    </source>
</evidence>
<protein>
    <submittedName>
        <fullName evidence="2">Uncharacterized protein</fullName>
    </submittedName>
</protein>
<feature type="compositionally biased region" description="Low complexity" evidence="1">
    <location>
        <begin position="76"/>
        <end position="92"/>
    </location>
</feature>
<dbReference type="OrthoDB" id="2333662at2759"/>
<reference evidence="2" key="1">
    <citation type="submission" date="2018-11" db="EMBL/GenBank/DDBJ databases">
        <authorList>
            <person name="Alioto T."/>
            <person name="Alioto T."/>
        </authorList>
    </citation>
    <scope>NUCLEOTIDE SEQUENCE</scope>
</reference>
<comment type="caution">
    <text evidence="2">The sequence shown here is derived from an EMBL/GenBank/DDBJ whole genome shotgun (WGS) entry which is preliminary data.</text>
</comment>
<dbReference type="AlphaFoldDB" id="A0A8B6EUX3"/>
<evidence type="ECO:0000313" key="2">
    <source>
        <dbReference type="EMBL" id="VDI40356.1"/>
    </source>
</evidence>
<gene>
    <name evidence="2" type="ORF">MGAL_10B034043</name>
</gene>
<accession>A0A8B6EUX3</accession>
<feature type="compositionally biased region" description="Basic and acidic residues" evidence="1">
    <location>
        <begin position="1"/>
        <end position="16"/>
    </location>
</feature>
<name>A0A8B6EUX3_MYTGA</name>
<feature type="compositionally biased region" description="Basic and acidic residues" evidence="1">
    <location>
        <begin position="93"/>
        <end position="103"/>
    </location>
</feature>
<feature type="region of interest" description="Disordered" evidence="1">
    <location>
        <begin position="61"/>
        <end position="103"/>
    </location>
</feature>
<evidence type="ECO:0000313" key="3">
    <source>
        <dbReference type="Proteomes" id="UP000596742"/>
    </source>
</evidence>
<keyword evidence="3" id="KW-1185">Reference proteome</keyword>
<dbReference type="Proteomes" id="UP000596742">
    <property type="component" value="Unassembled WGS sequence"/>
</dbReference>
<feature type="region of interest" description="Disordered" evidence="1">
    <location>
        <begin position="1"/>
        <end position="38"/>
    </location>
</feature>
<organism evidence="2 3">
    <name type="scientific">Mytilus galloprovincialis</name>
    <name type="common">Mediterranean mussel</name>
    <dbReference type="NCBI Taxonomy" id="29158"/>
    <lineage>
        <taxon>Eukaryota</taxon>
        <taxon>Metazoa</taxon>
        <taxon>Spiralia</taxon>
        <taxon>Lophotrochozoa</taxon>
        <taxon>Mollusca</taxon>
        <taxon>Bivalvia</taxon>
        <taxon>Autobranchia</taxon>
        <taxon>Pteriomorphia</taxon>
        <taxon>Mytilida</taxon>
        <taxon>Mytiloidea</taxon>
        <taxon>Mytilidae</taxon>
        <taxon>Mytilinae</taxon>
        <taxon>Mytilus</taxon>
    </lineage>
</organism>